<dbReference type="Pfam" id="PF00535">
    <property type="entry name" value="Glycos_transf_2"/>
    <property type="match status" value="1"/>
</dbReference>
<feature type="domain" description="Glycosyltransferase 2-like" evidence="1">
    <location>
        <begin position="6"/>
        <end position="167"/>
    </location>
</feature>
<organism evidence="2 3">
    <name type="scientific">Sphingobacterium populi</name>
    <dbReference type="NCBI Taxonomy" id="1812824"/>
    <lineage>
        <taxon>Bacteria</taxon>
        <taxon>Pseudomonadati</taxon>
        <taxon>Bacteroidota</taxon>
        <taxon>Sphingobacteriia</taxon>
        <taxon>Sphingobacteriales</taxon>
        <taxon>Sphingobacteriaceae</taxon>
        <taxon>Sphingobacterium</taxon>
    </lineage>
</organism>
<evidence type="ECO:0000313" key="3">
    <source>
        <dbReference type="Proteomes" id="UP001597418"/>
    </source>
</evidence>
<keyword evidence="3" id="KW-1185">Reference proteome</keyword>
<dbReference type="EMBL" id="JBHUMB010000006">
    <property type="protein sequence ID" value="MFD2743032.1"/>
    <property type="molecule type" value="Genomic_DNA"/>
</dbReference>
<dbReference type="RefSeq" id="WP_066754397.1">
    <property type="nucleotide sequence ID" value="NZ_JBHUMB010000006.1"/>
</dbReference>
<gene>
    <name evidence="2" type="ORF">ACFSQ6_06440</name>
</gene>
<name>A0ABW5UC15_9SPHI</name>
<sequence>MSPVFSIIIPCYNQAAFLEDAIQSLIYQALESWECLIIDDGSPDDTARIAQKWVERDSRIKLFRKENGGLSSARNLGLKYAVGKYIQFLDCDDILKPEKLEFAYTEHKQGMQLVVSNFELLKNQIVQKVKHNLGQQYLSYDSILVEWDDTFNIPIHCATFSRDIIENLKFDENVGAGEDWMFWLQVFKRSPRSKYIDKFLVYYRIHSSSITADMNLMVQQKLATALIIYNSLDAHYREIFFKRFALEALNRRETLYESYRKNDRSIRKKIKNTFRGFFRPRLKIENWNR</sequence>
<dbReference type="SUPFAM" id="SSF53448">
    <property type="entry name" value="Nucleotide-diphospho-sugar transferases"/>
    <property type="match status" value="1"/>
</dbReference>
<dbReference type="PANTHER" id="PTHR22916:SF3">
    <property type="entry name" value="UDP-GLCNAC:BETAGAL BETA-1,3-N-ACETYLGLUCOSAMINYLTRANSFERASE-LIKE PROTEIN 1"/>
    <property type="match status" value="1"/>
</dbReference>
<evidence type="ECO:0000259" key="1">
    <source>
        <dbReference type="Pfam" id="PF00535"/>
    </source>
</evidence>
<comment type="caution">
    <text evidence="2">The sequence shown here is derived from an EMBL/GenBank/DDBJ whole genome shotgun (WGS) entry which is preliminary data.</text>
</comment>
<protein>
    <submittedName>
        <fullName evidence="2">Glycosyltransferase family 2 protein</fullName>
    </submittedName>
</protein>
<evidence type="ECO:0000313" key="2">
    <source>
        <dbReference type="EMBL" id="MFD2743032.1"/>
    </source>
</evidence>
<dbReference type="PANTHER" id="PTHR22916">
    <property type="entry name" value="GLYCOSYLTRANSFERASE"/>
    <property type="match status" value="1"/>
</dbReference>
<reference evidence="3" key="1">
    <citation type="journal article" date="2019" name="Int. J. Syst. Evol. Microbiol.">
        <title>The Global Catalogue of Microorganisms (GCM) 10K type strain sequencing project: providing services to taxonomists for standard genome sequencing and annotation.</title>
        <authorList>
            <consortium name="The Broad Institute Genomics Platform"/>
            <consortium name="The Broad Institute Genome Sequencing Center for Infectious Disease"/>
            <person name="Wu L."/>
            <person name="Ma J."/>
        </authorList>
    </citation>
    <scope>NUCLEOTIDE SEQUENCE [LARGE SCALE GENOMIC DNA]</scope>
    <source>
        <strain evidence="3">KCTC 42247</strain>
    </source>
</reference>
<accession>A0ABW5UC15</accession>
<dbReference type="InterPro" id="IPR001173">
    <property type="entry name" value="Glyco_trans_2-like"/>
</dbReference>
<dbReference type="Gene3D" id="3.90.550.10">
    <property type="entry name" value="Spore Coat Polysaccharide Biosynthesis Protein SpsA, Chain A"/>
    <property type="match status" value="1"/>
</dbReference>
<proteinExistence type="predicted"/>
<dbReference type="InterPro" id="IPR029044">
    <property type="entry name" value="Nucleotide-diphossugar_trans"/>
</dbReference>
<dbReference type="Proteomes" id="UP001597418">
    <property type="component" value="Unassembled WGS sequence"/>
</dbReference>